<comment type="caution">
    <text evidence="8">The sequence shown here is derived from an EMBL/GenBank/DDBJ whole genome shotgun (WGS) entry which is preliminary data.</text>
</comment>
<dbReference type="HAMAP" id="MF_02071">
    <property type="entry name" value="RlpA"/>
    <property type="match status" value="1"/>
</dbReference>
<accession>A0A2N3IHX0</accession>
<dbReference type="RefSeq" id="WP_101358344.1">
    <property type="nucleotide sequence ID" value="NZ_NKXO01000014.1"/>
</dbReference>
<feature type="compositionally biased region" description="Basic and acidic residues" evidence="6">
    <location>
        <begin position="124"/>
        <end position="138"/>
    </location>
</feature>
<dbReference type="EC" id="4.2.2.-" evidence="4"/>
<dbReference type="Gene3D" id="2.40.40.10">
    <property type="entry name" value="RlpA-like domain"/>
    <property type="match status" value="1"/>
</dbReference>
<gene>
    <name evidence="4" type="primary">rlpA</name>
    <name evidence="8" type="ORF">Rain11_1078</name>
</gene>
<dbReference type="GO" id="GO:0008932">
    <property type="term" value="F:lytic endotransglycosylase activity"/>
    <property type="evidence" value="ECO:0007669"/>
    <property type="project" value="UniProtKB-UniRule"/>
</dbReference>
<dbReference type="Pfam" id="PF05036">
    <property type="entry name" value="SPOR"/>
    <property type="match status" value="1"/>
</dbReference>
<keyword evidence="9" id="KW-1185">Reference proteome</keyword>
<dbReference type="InterPro" id="IPR007730">
    <property type="entry name" value="SPOR-like_dom"/>
</dbReference>
<feature type="region of interest" description="Disordered" evidence="6">
    <location>
        <begin position="124"/>
        <end position="152"/>
    </location>
</feature>
<sequence precursor="true">MKTYILIVLLCLQISENFAQGQKFTQTGVASYYAGRFHGRKTSSGEIYDSKKLTAAHRTLKFGTMVKVTNLKNNLSVIVKVNDRGPFAHSRIIDLSQAAAQEIGMLKTGTAQVRIEVVGENGKLFETETPKEQPKKDTTSVAQNPSKPTPTDTTFLTGNTYSLWGTKKNPKGMGIQVGSYGDLENAKDLCKDLQKAGIQETYIQVGWSEKRIYRVLVGAFTDEETGKKQLDAIRKAGFDGIVKKHFD</sequence>
<dbReference type="GO" id="GO:0042834">
    <property type="term" value="F:peptidoglycan binding"/>
    <property type="evidence" value="ECO:0007669"/>
    <property type="project" value="InterPro"/>
</dbReference>
<feature type="domain" description="SPOR" evidence="7">
    <location>
        <begin position="167"/>
        <end position="245"/>
    </location>
</feature>
<comment type="similarity">
    <text evidence="4 5">Belongs to the RlpA family.</text>
</comment>
<feature type="chain" id="PRO_5015013711" description="Probable endolytic peptidoglycan transglycosylase RlpA" evidence="4">
    <location>
        <begin position="20"/>
        <end position="247"/>
    </location>
</feature>
<dbReference type="InterPro" id="IPR012997">
    <property type="entry name" value="RplA"/>
</dbReference>
<dbReference type="InterPro" id="IPR036908">
    <property type="entry name" value="RlpA-like_sf"/>
</dbReference>
<dbReference type="PROSITE" id="PS51724">
    <property type="entry name" value="SPOR"/>
    <property type="match status" value="1"/>
</dbReference>
<dbReference type="Proteomes" id="UP000233387">
    <property type="component" value="Unassembled WGS sequence"/>
</dbReference>
<dbReference type="PANTHER" id="PTHR34183">
    <property type="entry name" value="ENDOLYTIC PEPTIDOGLYCAN TRANSGLYCOSYLASE RLPA"/>
    <property type="match status" value="1"/>
</dbReference>
<dbReference type="InterPro" id="IPR034718">
    <property type="entry name" value="RlpA"/>
</dbReference>
<dbReference type="AlphaFoldDB" id="A0A2N3IHX0"/>
<dbReference type="PANTHER" id="PTHR34183:SF1">
    <property type="entry name" value="ENDOLYTIC PEPTIDOGLYCAN TRANSGLYCOSYLASE RLPA"/>
    <property type="match status" value="1"/>
</dbReference>
<proteinExistence type="inferred from homology"/>
<dbReference type="OrthoDB" id="9779128at2"/>
<dbReference type="CDD" id="cd22268">
    <property type="entry name" value="DPBB_RlpA-like"/>
    <property type="match status" value="1"/>
</dbReference>
<evidence type="ECO:0000259" key="7">
    <source>
        <dbReference type="PROSITE" id="PS51724"/>
    </source>
</evidence>
<name>A0A2N3IHX0_9BACT</name>
<protein>
    <recommendedName>
        <fullName evidence="4">Probable endolytic peptidoglycan transglycosylase RlpA</fullName>
        <ecNumber evidence="4">4.2.2.-</ecNumber>
    </recommendedName>
</protein>
<keyword evidence="1 4" id="KW-0732">Signal</keyword>
<feature type="signal peptide" evidence="4">
    <location>
        <begin position="1"/>
        <end position="19"/>
    </location>
</feature>
<evidence type="ECO:0000256" key="4">
    <source>
        <dbReference type="HAMAP-Rule" id="MF_02071"/>
    </source>
</evidence>
<keyword evidence="3 4" id="KW-0961">Cell wall biogenesis/degradation</keyword>
<evidence type="ECO:0000256" key="5">
    <source>
        <dbReference type="RuleBase" id="RU003495"/>
    </source>
</evidence>
<dbReference type="InterPro" id="IPR009009">
    <property type="entry name" value="RlpA-like_DPBB"/>
</dbReference>
<dbReference type="EMBL" id="NKXO01000014">
    <property type="protein sequence ID" value="PKQ69881.1"/>
    <property type="molecule type" value="Genomic_DNA"/>
</dbReference>
<feature type="compositionally biased region" description="Polar residues" evidence="6">
    <location>
        <begin position="139"/>
        <end position="152"/>
    </location>
</feature>
<dbReference type="InterPro" id="IPR036680">
    <property type="entry name" value="SPOR-like_sf"/>
</dbReference>
<evidence type="ECO:0000256" key="6">
    <source>
        <dbReference type="SAM" id="MobiDB-lite"/>
    </source>
</evidence>
<dbReference type="SUPFAM" id="SSF50685">
    <property type="entry name" value="Barwin-like endoglucanases"/>
    <property type="match status" value="1"/>
</dbReference>
<dbReference type="NCBIfam" id="TIGR00413">
    <property type="entry name" value="rlpA"/>
    <property type="match status" value="1"/>
</dbReference>
<evidence type="ECO:0000256" key="3">
    <source>
        <dbReference type="ARBA" id="ARBA00023316"/>
    </source>
</evidence>
<evidence type="ECO:0000313" key="9">
    <source>
        <dbReference type="Proteomes" id="UP000233387"/>
    </source>
</evidence>
<dbReference type="GO" id="GO:0071555">
    <property type="term" value="P:cell wall organization"/>
    <property type="evidence" value="ECO:0007669"/>
    <property type="project" value="UniProtKB-KW"/>
</dbReference>
<evidence type="ECO:0000313" key="8">
    <source>
        <dbReference type="EMBL" id="PKQ69881.1"/>
    </source>
</evidence>
<dbReference type="SUPFAM" id="SSF110997">
    <property type="entry name" value="Sporulation related repeat"/>
    <property type="match status" value="1"/>
</dbReference>
<evidence type="ECO:0000256" key="1">
    <source>
        <dbReference type="ARBA" id="ARBA00022729"/>
    </source>
</evidence>
<evidence type="ECO:0000256" key="2">
    <source>
        <dbReference type="ARBA" id="ARBA00023239"/>
    </source>
</evidence>
<dbReference type="Gene3D" id="3.30.70.1070">
    <property type="entry name" value="Sporulation related repeat"/>
    <property type="match status" value="1"/>
</dbReference>
<reference evidence="8 9" key="1">
    <citation type="submission" date="2017-06" db="EMBL/GenBank/DDBJ databases">
        <title>Raineya orbicola gen. nov., sp. nov. a slightly thermophilic bacterium of the phylum Bacteroidetes and the description of Raineyaceae fam. nov.</title>
        <authorList>
            <person name="Albuquerque L."/>
            <person name="Polonia A.R.M."/>
            <person name="Barroso C."/>
            <person name="Froufe H.J.C."/>
            <person name="Lage O."/>
            <person name="Lobo-Da-Cunha A."/>
            <person name="Egas C."/>
            <person name="Da Costa M.S."/>
        </authorList>
    </citation>
    <scope>NUCLEOTIDE SEQUENCE [LARGE SCALE GENOMIC DNA]</scope>
    <source>
        <strain evidence="8 9">SPSPC-11</strain>
    </source>
</reference>
<dbReference type="GO" id="GO:0000270">
    <property type="term" value="P:peptidoglycan metabolic process"/>
    <property type="evidence" value="ECO:0007669"/>
    <property type="project" value="UniProtKB-UniRule"/>
</dbReference>
<keyword evidence="8" id="KW-0449">Lipoprotein</keyword>
<comment type="function">
    <text evidence="4">Lytic transglycosylase with a strong preference for naked glycan strands that lack stem peptides.</text>
</comment>
<keyword evidence="2 4" id="KW-0456">Lyase</keyword>
<organism evidence="8 9">
    <name type="scientific">Raineya orbicola</name>
    <dbReference type="NCBI Taxonomy" id="2016530"/>
    <lineage>
        <taxon>Bacteria</taxon>
        <taxon>Pseudomonadati</taxon>
        <taxon>Bacteroidota</taxon>
        <taxon>Cytophagia</taxon>
        <taxon>Cytophagales</taxon>
        <taxon>Raineyaceae</taxon>
        <taxon>Raineya</taxon>
    </lineage>
</organism>
<dbReference type="Pfam" id="PF03330">
    <property type="entry name" value="DPBB_1"/>
    <property type="match status" value="1"/>
</dbReference>